<feature type="transmembrane region" description="Helical" evidence="3">
    <location>
        <begin position="38"/>
        <end position="57"/>
    </location>
</feature>
<keyword evidence="1" id="KW-0175">Coiled coil</keyword>
<keyword evidence="3" id="KW-0472">Membrane</keyword>
<feature type="compositionally biased region" description="Acidic residues" evidence="2">
    <location>
        <begin position="467"/>
        <end position="480"/>
    </location>
</feature>
<dbReference type="CDD" id="cd07341">
    <property type="entry name" value="M56_BlaR1_MecR1_like"/>
    <property type="match status" value="1"/>
</dbReference>
<feature type="domain" description="Peptidase M56" evidence="4">
    <location>
        <begin position="170"/>
        <end position="362"/>
    </location>
</feature>
<dbReference type="Gene3D" id="3.30.2010.10">
    <property type="entry name" value="Metalloproteases ('zincins'), catalytic domain"/>
    <property type="match status" value="1"/>
</dbReference>
<evidence type="ECO:0000256" key="3">
    <source>
        <dbReference type="SAM" id="Phobius"/>
    </source>
</evidence>
<dbReference type="Proteomes" id="UP000318704">
    <property type="component" value="Chromosome"/>
</dbReference>
<keyword evidence="3" id="KW-1133">Transmembrane helix</keyword>
<dbReference type="Pfam" id="PF05569">
    <property type="entry name" value="Peptidase_M56"/>
    <property type="match status" value="1"/>
</dbReference>
<feature type="transmembrane region" description="Helical" evidence="3">
    <location>
        <begin position="6"/>
        <end position="26"/>
    </location>
</feature>
<gene>
    <name evidence="5" type="primary">blaR1_7</name>
    <name evidence="5" type="ORF">V144x_42370</name>
</gene>
<organism evidence="5 6">
    <name type="scientific">Gimesia aquarii</name>
    <dbReference type="NCBI Taxonomy" id="2527964"/>
    <lineage>
        <taxon>Bacteria</taxon>
        <taxon>Pseudomonadati</taxon>
        <taxon>Planctomycetota</taxon>
        <taxon>Planctomycetia</taxon>
        <taxon>Planctomycetales</taxon>
        <taxon>Planctomycetaceae</taxon>
        <taxon>Gimesia</taxon>
    </lineage>
</organism>
<dbReference type="RefSeq" id="WP_144987629.1">
    <property type="nucleotide sequence ID" value="NZ_CP037920.1"/>
</dbReference>
<reference evidence="5 6" key="1">
    <citation type="submission" date="2019-03" db="EMBL/GenBank/DDBJ databases">
        <title>Deep-cultivation of Planctomycetes and their phenomic and genomic characterization uncovers novel biology.</title>
        <authorList>
            <person name="Wiegand S."/>
            <person name="Jogler M."/>
            <person name="Boedeker C."/>
            <person name="Pinto D."/>
            <person name="Vollmers J."/>
            <person name="Rivas-Marin E."/>
            <person name="Kohn T."/>
            <person name="Peeters S.H."/>
            <person name="Heuer A."/>
            <person name="Rast P."/>
            <person name="Oberbeckmann S."/>
            <person name="Bunk B."/>
            <person name="Jeske O."/>
            <person name="Meyerdierks A."/>
            <person name="Storesund J.E."/>
            <person name="Kallscheuer N."/>
            <person name="Luecker S."/>
            <person name="Lage O.M."/>
            <person name="Pohl T."/>
            <person name="Merkel B.J."/>
            <person name="Hornburger P."/>
            <person name="Mueller R.-W."/>
            <person name="Bruemmer F."/>
            <person name="Labrenz M."/>
            <person name="Spormann A.M."/>
            <person name="Op den Camp H."/>
            <person name="Overmann J."/>
            <person name="Amann R."/>
            <person name="Jetten M.S.M."/>
            <person name="Mascher T."/>
            <person name="Medema M.H."/>
            <person name="Devos D.P."/>
            <person name="Kaster A.-K."/>
            <person name="Ovreas L."/>
            <person name="Rohde M."/>
            <person name="Galperin M.Y."/>
            <person name="Jogler C."/>
        </authorList>
    </citation>
    <scope>NUCLEOTIDE SEQUENCE [LARGE SCALE GENOMIC DNA]</scope>
    <source>
        <strain evidence="5 6">V144</strain>
    </source>
</reference>
<keyword evidence="3" id="KW-0812">Transmembrane</keyword>
<feature type="region of interest" description="Disordered" evidence="2">
    <location>
        <begin position="466"/>
        <end position="497"/>
    </location>
</feature>
<accession>A0A517W0G4</accession>
<sequence length="649" mass="72598">MWQTLFETGISNALVASVMALLVLVITRIWKSPHVAHLLWLLVLVKLVSPPLWHVSIPVPHMSAHFPAKDATETLSLNESQINFSKPEPLKLEEVETMSGSLVTPVLNDSLSHLDDTELAEQGFELMARSQHVPLAVEASVLPHPEGRESLLPFLPDVPDETVLWWVIPGLVWMAGSLIWIIIFCCRVVEFNRLIRQTLPATDELKSVAGPIAKKLSLSRLPDLRLTEAVVSPLVWPAAYPPNVVLPKQLVDGMHGNQLATILAHEFAHLRRADHWVRFLEVVVVSLYWWNPIVLWVRRELRAAEEACCDALVLRMYPDQLADYGEALLRTNEFIMSDQVSSPVLASGFGHSCSLKRRVEMILKNEFGKPASPVVKIMILTLAFGVLPMAAEVALGQKEVVPSDLDINIEVEQDEELPVPGPKRVRVKVKPVNKGDELDDSILPSPETQVNRRKLIRSSKIKAQNEDREEELLLSDDSDEDGHRQARKSHSDSLEKRVDRMESLLKQLLAAQTRKNVRIQSKTQPPHITVFGTPELSHTASQRRNTSIKNTTPVSGIAIGLPGPTQLHSPKSHSRSGKEIKGLGDPAVIEKIVQHLQYEKSGRDLIMKKQAEIERLTKEVAQLKAAFEQIEQLKAALKRAEEAKAKARY</sequence>
<feature type="coiled-coil region" evidence="1">
    <location>
        <begin position="606"/>
        <end position="643"/>
    </location>
</feature>
<evidence type="ECO:0000313" key="6">
    <source>
        <dbReference type="Proteomes" id="UP000318704"/>
    </source>
</evidence>
<evidence type="ECO:0000313" key="5">
    <source>
        <dbReference type="EMBL" id="QDT98730.1"/>
    </source>
</evidence>
<dbReference type="EMBL" id="CP037920">
    <property type="protein sequence ID" value="QDT98730.1"/>
    <property type="molecule type" value="Genomic_DNA"/>
</dbReference>
<feature type="region of interest" description="Disordered" evidence="2">
    <location>
        <begin position="561"/>
        <end position="581"/>
    </location>
</feature>
<dbReference type="AlphaFoldDB" id="A0A517W0G4"/>
<evidence type="ECO:0000259" key="4">
    <source>
        <dbReference type="Pfam" id="PF05569"/>
    </source>
</evidence>
<protein>
    <submittedName>
        <fullName evidence="5">Regulatory protein BlaR1</fullName>
    </submittedName>
</protein>
<feature type="transmembrane region" description="Helical" evidence="3">
    <location>
        <begin position="163"/>
        <end position="186"/>
    </location>
</feature>
<dbReference type="KEGG" id="gaw:V144x_42370"/>
<dbReference type="InterPro" id="IPR052173">
    <property type="entry name" value="Beta-lactam_resp_regulator"/>
</dbReference>
<dbReference type="PANTHER" id="PTHR34978:SF3">
    <property type="entry name" value="SLR0241 PROTEIN"/>
    <property type="match status" value="1"/>
</dbReference>
<feature type="compositionally biased region" description="Basic and acidic residues" evidence="2">
    <location>
        <begin position="481"/>
        <end position="497"/>
    </location>
</feature>
<evidence type="ECO:0000256" key="2">
    <source>
        <dbReference type="SAM" id="MobiDB-lite"/>
    </source>
</evidence>
<proteinExistence type="predicted"/>
<name>A0A517W0G4_9PLAN</name>
<dbReference type="InterPro" id="IPR008756">
    <property type="entry name" value="Peptidase_M56"/>
</dbReference>
<dbReference type="PANTHER" id="PTHR34978">
    <property type="entry name" value="POSSIBLE SENSOR-TRANSDUCER PROTEIN BLAR"/>
    <property type="match status" value="1"/>
</dbReference>
<evidence type="ECO:0000256" key="1">
    <source>
        <dbReference type="SAM" id="Coils"/>
    </source>
</evidence>